<sequence>MRVLVLGASGATGKLVVKQLIKRQINTRILIRYNAVLSKDIQENPLVQIVKGNINVLNESELNDLIHQCNVIISCLGHNVTLKGMFGKPRYLVFDAIKRISEAVKNKANKKVKIILMGTTAYTNTLSGEVNSMGEKIIFTLLKLLLPPHRDNIKAADYLITEIGKNEEKIEWVVVRPDTLINHHEESLYEVCESPVRSPIFNAGKTSRINVSHFMTELVTVDKTWNDWKFKAPVVYNKWITRSET</sequence>
<evidence type="ECO:0000313" key="2">
    <source>
        <dbReference type="EMBL" id="MDQ0258108.1"/>
    </source>
</evidence>
<dbReference type="Proteomes" id="UP001230005">
    <property type="component" value="Unassembled WGS sequence"/>
</dbReference>
<feature type="domain" description="NAD(P)-binding" evidence="1">
    <location>
        <begin position="7"/>
        <end position="220"/>
    </location>
</feature>
<dbReference type="InterPro" id="IPR016040">
    <property type="entry name" value="NAD(P)-bd_dom"/>
</dbReference>
<dbReference type="InterPro" id="IPR036291">
    <property type="entry name" value="NAD(P)-bd_dom_sf"/>
</dbReference>
<organism evidence="2 3">
    <name type="scientific">Evansella vedderi</name>
    <dbReference type="NCBI Taxonomy" id="38282"/>
    <lineage>
        <taxon>Bacteria</taxon>
        <taxon>Bacillati</taxon>
        <taxon>Bacillota</taxon>
        <taxon>Bacilli</taxon>
        <taxon>Bacillales</taxon>
        <taxon>Bacillaceae</taxon>
        <taxon>Evansella</taxon>
    </lineage>
</organism>
<dbReference type="RefSeq" id="WP_307332878.1">
    <property type="nucleotide sequence ID" value="NZ_JAUSUG010000051.1"/>
</dbReference>
<evidence type="ECO:0000313" key="3">
    <source>
        <dbReference type="Proteomes" id="UP001230005"/>
    </source>
</evidence>
<reference evidence="2 3" key="1">
    <citation type="submission" date="2023-07" db="EMBL/GenBank/DDBJ databases">
        <title>Genomic Encyclopedia of Type Strains, Phase IV (KMG-IV): sequencing the most valuable type-strain genomes for metagenomic binning, comparative biology and taxonomic classification.</title>
        <authorList>
            <person name="Goeker M."/>
        </authorList>
    </citation>
    <scope>NUCLEOTIDE SEQUENCE [LARGE SCALE GENOMIC DNA]</scope>
    <source>
        <strain evidence="2 3">DSM 9768</strain>
    </source>
</reference>
<dbReference type="SUPFAM" id="SSF51735">
    <property type="entry name" value="NAD(P)-binding Rossmann-fold domains"/>
    <property type="match status" value="1"/>
</dbReference>
<protein>
    <submittedName>
        <fullName evidence="2">NADH-flavin reductase</fullName>
    </submittedName>
</protein>
<keyword evidence="3" id="KW-1185">Reference proteome</keyword>
<evidence type="ECO:0000259" key="1">
    <source>
        <dbReference type="Pfam" id="PF13460"/>
    </source>
</evidence>
<name>A0ABU0A3N3_9BACI</name>
<dbReference type="PANTHER" id="PTHR15020:SF11">
    <property type="entry name" value="OS06G0360300 PROTEIN"/>
    <property type="match status" value="1"/>
</dbReference>
<dbReference type="EMBL" id="JAUSUG010000051">
    <property type="protein sequence ID" value="MDQ0258108.1"/>
    <property type="molecule type" value="Genomic_DNA"/>
</dbReference>
<comment type="caution">
    <text evidence="2">The sequence shown here is derived from an EMBL/GenBank/DDBJ whole genome shotgun (WGS) entry which is preliminary data.</text>
</comment>
<dbReference type="PANTHER" id="PTHR15020">
    <property type="entry name" value="FLAVIN REDUCTASE-RELATED"/>
    <property type="match status" value="1"/>
</dbReference>
<dbReference type="Gene3D" id="3.40.50.720">
    <property type="entry name" value="NAD(P)-binding Rossmann-like Domain"/>
    <property type="match status" value="1"/>
</dbReference>
<dbReference type="Pfam" id="PF13460">
    <property type="entry name" value="NAD_binding_10"/>
    <property type="match status" value="1"/>
</dbReference>
<gene>
    <name evidence="2" type="ORF">J2S74_005573</name>
</gene>
<proteinExistence type="predicted"/>
<accession>A0ABU0A3N3</accession>